<name>A0ABX6UVT4_9PAST</name>
<accession>A0ABX6UVT4</accession>
<dbReference type="EMBL" id="CP063056">
    <property type="protein sequence ID" value="QPB42188.1"/>
    <property type="molecule type" value="Genomic_DNA"/>
</dbReference>
<keyword evidence="2" id="KW-1185">Reference proteome</keyword>
<dbReference type="RefSeq" id="WP_194811770.1">
    <property type="nucleotide sequence ID" value="NZ_CP063056.1"/>
</dbReference>
<protein>
    <submittedName>
        <fullName evidence="1">Uncharacterized protein</fullName>
    </submittedName>
</protein>
<sequence>MYFEPRNDIIINRFEIDRTFAQFQAENLNQFEQWLLSGAINPQHALEIIEKYYTNMPF</sequence>
<evidence type="ECO:0000313" key="2">
    <source>
        <dbReference type="Proteomes" id="UP000663069"/>
    </source>
</evidence>
<organism evidence="1 2">
    <name type="scientific">Rodentibacter haemolyticus</name>
    <dbReference type="NCBI Taxonomy" id="2778911"/>
    <lineage>
        <taxon>Bacteria</taxon>
        <taxon>Pseudomonadati</taxon>
        <taxon>Pseudomonadota</taxon>
        <taxon>Gammaproteobacteria</taxon>
        <taxon>Pasteurellales</taxon>
        <taxon>Pasteurellaceae</taxon>
        <taxon>Rodentibacter</taxon>
    </lineage>
</organism>
<evidence type="ECO:0000313" key="1">
    <source>
        <dbReference type="EMBL" id="QPB42188.1"/>
    </source>
</evidence>
<reference evidence="1 2" key="1">
    <citation type="submission" date="2020-10" db="EMBL/GenBank/DDBJ databases">
        <title>Genome Sequencing of Rodentibacter spp. strain DSM111151.</title>
        <authorList>
            <person name="Benga L."/>
            <person name="Lautwein T."/>
        </authorList>
    </citation>
    <scope>NUCLEOTIDE SEQUENCE [LARGE SCALE GENOMIC DNA]</scope>
    <source>
        <strain evidence="1 2">DSM 111151</strain>
    </source>
</reference>
<gene>
    <name evidence="1" type="ORF">IHV77_09765</name>
</gene>
<proteinExistence type="predicted"/>
<dbReference type="Proteomes" id="UP000663069">
    <property type="component" value="Chromosome"/>
</dbReference>